<dbReference type="EMBL" id="JARQWQ010000028">
    <property type="protein sequence ID" value="KAK2562569.1"/>
    <property type="molecule type" value="Genomic_DNA"/>
</dbReference>
<evidence type="ECO:0000256" key="9">
    <source>
        <dbReference type="SAM" id="Phobius"/>
    </source>
</evidence>
<protein>
    <recommendedName>
        <fullName evidence="10">G-protein coupled receptors family 1 profile domain-containing protein</fullName>
    </recommendedName>
</protein>
<evidence type="ECO:0000256" key="7">
    <source>
        <dbReference type="ARBA" id="ARBA00023170"/>
    </source>
</evidence>
<gene>
    <name evidence="11" type="ORF">P5673_014251</name>
</gene>
<evidence type="ECO:0000256" key="6">
    <source>
        <dbReference type="ARBA" id="ARBA00023136"/>
    </source>
</evidence>
<evidence type="ECO:0000256" key="4">
    <source>
        <dbReference type="ARBA" id="ARBA00022989"/>
    </source>
</evidence>
<evidence type="ECO:0000256" key="3">
    <source>
        <dbReference type="ARBA" id="ARBA00022692"/>
    </source>
</evidence>
<dbReference type="GO" id="GO:0005886">
    <property type="term" value="C:plasma membrane"/>
    <property type="evidence" value="ECO:0007669"/>
    <property type="project" value="UniProtKB-SubCell"/>
</dbReference>
<feature type="transmembrane region" description="Helical" evidence="9">
    <location>
        <begin position="152"/>
        <end position="175"/>
    </location>
</feature>
<comment type="caution">
    <text evidence="11">The sequence shown here is derived from an EMBL/GenBank/DDBJ whole genome shotgun (WGS) entry which is preliminary data.</text>
</comment>
<keyword evidence="3 9" id="KW-0812">Transmembrane</keyword>
<organism evidence="11 12">
    <name type="scientific">Acropora cervicornis</name>
    <name type="common">Staghorn coral</name>
    <dbReference type="NCBI Taxonomy" id="6130"/>
    <lineage>
        <taxon>Eukaryota</taxon>
        <taxon>Metazoa</taxon>
        <taxon>Cnidaria</taxon>
        <taxon>Anthozoa</taxon>
        <taxon>Hexacorallia</taxon>
        <taxon>Scleractinia</taxon>
        <taxon>Astrocoeniina</taxon>
        <taxon>Acroporidae</taxon>
        <taxon>Acropora</taxon>
    </lineage>
</organism>
<reference evidence="11" key="1">
    <citation type="journal article" date="2023" name="G3 (Bethesda)">
        <title>Whole genome assembly and annotation of the endangered Caribbean coral Acropora cervicornis.</title>
        <authorList>
            <person name="Selwyn J.D."/>
            <person name="Vollmer S.V."/>
        </authorList>
    </citation>
    <scope>NUCLEOTIDE SEQUENCE</scope>
    <source>
        <strain evidence="11">K2</strain>
    </source>
</reference>
<keyword evidence="7" id="KW-0675">Receptor</keyword>
<feature type="transmembrane region" description="Helical" evidence="9">
    <location>
        <begin position="273"/>
        <end position="302"/>
    </location>
</feature>
<evidence type="ECO:0000313" key="12">
    <source>
        <dbReference type="Proteomes" id="UP001249851"/>
    </source>
</evidence>
<dbReference type="InterPro" id="IPR000276">
    <property type="entry name" value="GPCR_Rhodpsn"/>
</dbReference>
<feature type="transmembrane region" description="Helical" evidence="9">
    <location>
        <begin position="12"/>
        <end position="35"/>
    </location>
</feature>
<proteinExistence type="predicted"/>
<feature type="transmembrane region" description="Helical" evidence="9">
    <location>
        <begin position="215"/>
        <end position="234"/>
    </location>
</feature>
<dbReference type="Proteomes" id="UP001249851">
    <property type="component" value="Unassembled WGS sequence"/>
</dbReference>
<feature type="transmembrane region" description="Helical" evidence="9">
    <location>
        <begin position="47"/>
        <end position="72"/>
    </location>
</feature>
<keyword evidence="12" id="KW-1185">Reference proteome</keyword>
<evidence type="ECO:0000256" key="5">
    <source>
        <dbReference type="ARBA" id="ARBA00023040"/>
    </source>
</evidence>
<evidence type="ECO:0000313" key="11">
    <source>
        <dbReference type="EMBL" id="KAK2562569.1"/>
    </source>
</evidence>
<dbReference type="PANTHER" id="PTHR24228">
    <property type="entry name" value="B2 BRADYKININ RECEPTOR/ANGIOTENSIN II RECEPTOR"/>
    <property type="match status" value="1"/>
</dbReference>
<dbReference type="Gene3D" id="1.20.1070.10">
    <property type="entry name" value="Rhodopsin 7-helix transmembrane proteins"/>
    <property type="match status" value="1"/>
</dbReference>
<comment type="subcellular location">
    <subcellularLocation>
        <location evidence="1">Cell membrane</location>
        <topology evidence="1">Multi-pass membrane protein</topology>
    </subcellularLocation>
</comment>
<keyword evidence="8" id="KW-0807">Transducer</keyword>
<name>A0AAD9QJZ4_ACRCE</name>
<sequence length="384" mass="42393">MTPNCSYLNSMNLYVIFVGITGFCLNIFTGIVCCTKIRKQGLQSSKDVLFISLVLMDVLTVSVPLPIYLSMFEACSNGQPTNLMERSTICEIFYLMFVWLKLSSLFVITTLNYSSYLAITAKGIYRSLGETLSASMACSRHRQNHGEKKKSVIVIANLVVGIAIVAFTIASFPYVGLGPDGVSALLKDDSRSNSSISKFMCSLDRFSYPKKSKEYTFLFAVLMNSAACCLLQVVHNILSFFSCVTSSFRDVSTSCASTTFAIYNRRIGQEREFAKLICVLGVSFHLTWIPVMVAIGCIMSGSLVSIELSQYVIAASLLPPCLDPVFFAIFLTDFREVSMVVLNFLPECGLLFKKPKKIITTSTTVSLPSEGGRQVKDNEKTNEL</sequence>
<dbReference type="SUPFAM" id="SSF81321">
    <property type="entry name" value="Family A G protein-coupled receptor-like"/>
    <property type="match status" value="1"/>
</dbReference>
<keyword evidence="5" id="KW-0297">G-protein coupled receptor</keyword>
<evidence type="ECO:0000256" key="1">
    <source>
        <dbReference type="ARBA" id="ARBA00004651"/>
    </source>
</evidence>
<dbReference type="PRINTS" id="PR00237">
    <property type="entry name" value="GPCRRHODOPSN"/>
</dbReference>
<accession>A0AAD9QJZ4</accession>
<dbReference type="PANTHER" id="PTHR24228:SF59">
    <property type="entry name" value="NEUROPEPTIDE RECEPTOR 15"/>
    <property type="match status" value="1"/>
</dbReference>
<keyword evidence="2" id="KW-1003">Cell membrane</keyword>
<keyword evidence="4 9" id="KW-1133">Transmembrane helix</keyword>
<reference evidence="11" key="2">
    <citation type="journal article" date="2023" name="Science">
        <title>Genomic signatures of disease resistance in endangered staghorn corals.</title>
        <authorList>
            <person name="Vollmer S.V."/>
            <person name="Selwyn J.D."/>
            <person name="Despard B.A."/>
            <person name="Roesel C.L."/>
        </authorList>
    </citation>
    <scope>NUCLEOTIDE SEQUENCE</scope>
    <source>
        <strain evidence="11">K2</strain>
    </source>
</reference>
<dbReference type="PROSITE" id="PS50262">
    <property type="entry name" value="G_PROTEIN_RECEP_F1_2"/>
    <property type="match status" value="1"/>
</dbReference>
<evidence type="ECO:0000256" key="8">
    <source>
        <dbReference type="ARBA" id="ARBA00023224"/>
    </source>
</evidence>
<dbReference type="GO" id="GO:0004930">
    <property type="term" value="F:G protein-coupled receptor activity"/>
    <property type="evidence" value="ECO:0007669"/>
    <property type="project" value="UniProtKB-KW"/>
</dbReference>
<keyword evidence="6 9" id="KW-0472">Membrane</keyword>
<dbReference type="AlphaFoldDB" id="A0AAD9QJZ4"/>
<feature type="transmembrane region" description="Helical" evidence="9">
    <location>
        <begin position="92"/>
        <end position="113"/>
    </location>
</feature>
<feature type="domain" description="G-protein coupled receptors family 1 profile" evidence="10">
    <location>
        <begin position="25"/>
        <end position="327"/>
    </location>
</feature>
<dbReference type="InterPro" id="IPR017452">
    <property type="entry name" value="GPCR_Rhodpsn_7TM"/>
</dbReference>
<evidence type="ECO:0000259" key="10">
    <source>
        <dbReference type="PROSITE" id="PS50262"/>
    </source>
</evidence>
<feature type="transmembrane region" description="Helical" evidence="9">
    <location>
        <begin position="308"/>
        <end position="331"/>
    </location>
</feature>
<evidence type="ECO:0000256" key="2">
    <source>
        <dbReference type="ARBA" id="ARBA00022475"/>
    </source>
</evidence>